<organism evidence="1">
    <name type="scientific">Solanum chilense</name>
    <name type="common">Tomato</name>
    <name type="synonym">Lycopersicon chilense</name>
    <dbReference type="NCBI Taxonomy" id="4083"/>
    <lineage>
        <taxon>Eukaryota</taxon>
        <taxon>Viridiplantae</taxon>
        <taxon>Streptophyta</taxon>
        <taxon>Embryophyta</taxon>
        <taxon>Tracheophyta</taxon>
        <taxon>Spermatophyta</taxon>
        <taxon>Magnoliopsida</taxon>
        <taxon>eudicotyledons</taxon>
        <taxon>Gunneridae</taxon>
        <taxon>Pentapetalae</taxon>
        <taxon>asterids</taxon>
        <taxon>lamiids</taxon>
        <taxon>Solanales</taxon>
        <taxon>Solanaceae</taxon>
        <taxon>Solanoideae</taxon>
        <taxon>Solaneae</taxon>
        <taxon>Solanum</taxon>
        <taxon>Solanum subgen. Lycopersicon</taxon>
    </lineage>
</organism>
<reference evidence="1" key="1">
    <citation type="submission" date="2019-05" db="EMBL/GenBank/DDBJ databases">
        <title>The de novo reference genome and transcriptome assemblies of the wild tomato species Solanum chilense.</title>
        <authorList>
            <person name="Stam R."/>
            <person name="Nosenko T."/>
            <person name="Hoerger A.C."/>
            <person name="Stephan W."/>
            <person name="Seidel M.A."/>
            <person name="Kuhn J.M.M."/>
            <person name="Haberer G."/>
            <person name="Tellier A."/>
        </authorList>
    </citation>
    <scope>NUCLEOTIDE SEQUENCE</scope>
    <source>
        <tissue evidence="1">Mature leaves</tissue>
    </source>
</reference>
<sequence>MVNALKESRLKIKEQGWDAQGVVPQASGTWVAHSWHRTSSSRTLGGHAQGIALQAPVAWVASSWRHSSNILNLRIAIKELFLNLQEADWHAQGVALQPLGALVANSGHCPSSSGSLVAHSRRCASCSCSVPGTLKGVAPQAQRAWLAHSKYFTSSSEGLEGLLRHCSSSFRILGGALMKYPSRFRSLVGVLKESYHMLREPRLRARGITPHVPGALAQCLKLSVPWWHAQDVEPLELGSWGRLWRCSSSSSSLGVMRQEPSSCTQGIAPHDSGASAHSVVPRTLGSKVARSGHCYLDFWDLGWRAHGIILQAPNTGREPGRLSGLRALRFVSMGGALRDIGWSAHEVVPLDPVTWRACLGHCASSSSSHGGVLKASCSCRHSSSFLTPCAALRESCIKLMEPGSITLGGALKVLHFKLREPGWRTKGIVPQVLGAWFERLGRRATRTGILVGALKPYRRAQGVAPQAQGASLTHSRNHSSGSRTFDGALRASCLKLDYLGFHTQGVTPHALVAWLAPSKCLAQSVAPQTLGIFGGELRTLHLNLCEPGWLTQRVVGFAP</sequence>
<protein>
    <submittedName>
        <fullName evidence="1">Uncharacterized protein</fullName>
    </submittedName>
</protein>
<dbReference type="EMBL" id="RXGB01007942">
    <property type="protein sequence ID" value="TMW85027.1"/>
    <property type="molecule type" value="Genomic_DNA"/>
</dbReference>
<comment type="caution">
    <text evidence="1">The sequence shown here is derived from an EMBL/GenBank/DDBJ whole genome shotgun (WGS) entry which is preliminary data.</text>
</comment>
<gene>
    <name evidence="1" type="ORF">EJD97_023914</name>
</gene>
<proteinExistence type="predicted"/>
<accession>A0A6N2ARD9</accession>
<dbReference type="AlphaFoldDB" id="A0A6N2ARD9"/>
<name>A0A6N2ARD9_SOLCI</name>
<evidence type="ECO:0000313" key="1">
    <source>
        <dbReference type="EMBL" id="TMW85027.1"/>
    </source>
</evidence>